<comment type="caution">
    <text evidence="1">The sequence shown here is derived from an EMBL/GenBank/DDBJ whole genome shotgun (WGS) entry which is preliminary data.</text>
</comment>
<dbReference type="EMBL" id="CAJNIZ010047322">
    <property type="protein sequence ID" value="CAE7766113.1"/>
    <property type="molecule type" value="Genomic_DNA"/>
</dbReference>
<feature type="non-terminal residue" evidence="1">
    <location>
        <position position="158"/>
    </location>
</feature>
<dbReference type="AlphaFoldDB" id="A0A812Y7W0"/>
<reference evidence="1" key="1">
    <citation type="submission" date="2021-02" db="EMBL/GenBank/DDBJ databases">
        <authorList>
            <person name="Dougan E. K."/>
            <person name="Rhodes N."/>
            <person name="Thang M."/>
            <person name="Chan C."/>
        </authorList>
    </citation>
    <scope>NUCLEOTIDE SEQUENCE</scope>
</reference>
<dbReference type="OrthoDB" id="412723at2759"/>
<accession>A0A812Y7W0</accession>
<gene>
    <name evidence="1" type="primary">pmpB</name>
    <name evidence="1" type="ORF">SPIL2461_LOCUS22466</name>
</gene>
<protein>
    <submittedName>
        <fullName evidence="1">PmpB protein</fullName>
    </submittedName>
</protein>
<evidence type="ECO:0000313" key="2">
    <source>
        <dbReference type="Proteomes" id="UP000649617"/>
    </source>
</evidence>
<proteinExistence type="predicted"/>
<dbReference type="Proteomes" id="UP000649617">
    <property type="component" value="Unassembled WGS sequence"/>
</dbReference>
<name>A0A812Y7W0_SYMPI</name>
<organism evidence="1 2">
    <name type="scientific">Symbiodinium pilosum</name>
    <name type="common">Dinoflagellate</name>
    <dbReference type="NCBI Taxonomy" id="2952"/>
    <lineage>
        <taxon>Eukaryota</taxon>
        <taxon>Sar</taxon>
        <taxon>Alveolata</taxon>
        <taxon>Dinophyceae</taxon>
        <taxon>Suessiales</taxon>
        <taxon>Symbiodiniaceae</taxon>
        <taxon>Symbiodinium</taxon>
    </lineage>
</organism>
<sequence>DLANEIGMSVMDSAFARVLQSGVNGVVMVLDDRIEPLTRVWCLFEFLLVSRLRCDPVFVTDLGVLGDEGTSPEVALAVGRKLETLQVAHCHASREEDKQKIFEYIRAEVGSLEDMDSQIKQRMGSILRQTLQNLENLQSATQNLMLQMVWGEGSFEQV</sequence>
<evidence type="ECO:0000313" key="1">
    <source>
        <dbReference type="EMBL" id="CAE7766113.1"/>
    </source>
</evidence>
<keyword evidence="2" id="KW-1185">Reference proteome</keyword>